<feature type="domain" description="MADF" evidence="2">
    <location>
        <begin position="97"/>
        <end position="176"/>
    </location>
</feature>
<evidence type="ECO:0000313" key="4">
    <source>
        <dbReference type="Proteomes" id="UP000478052"/>
    </source>
</evidence>
<reference evidence="3 4" key="1">
    <citation type="submission" date="2019-08" db="EMBL/GenBank/DDBJ databases">
        <title>Whole genome of Aphis craccivora.</title>
        <authorList>
            <person name="Voronova N.V."/>
            <person name="Shulinski R.S."/>
            <person name="Bandarenka Y.V."/>
            <person name="Zhorov D.G."/>
            <person name="Warner D."/>
        </authorList>
    </citation>
    <scope>NUCLEOTIDE SEQUENCE [LARGE SCALE GENOMIC DNA]</scope>
    <source>
        <strain evidence="3">180601</strain>
        <tissue evidence="3">Whole Body</tissue>
    </source>
</reference>
<dbReference type="PROSITE" id="PS51029">
    <property type="entry name" value="MADF"/>
    <property type="match status" value="1"/>
</dbReference>
<feature type="region of interest" description="Disordered" evidence="1">
    <location>
        <begin position="174"/>
        <end position="193"/>
    </location>
</feature>
<evidence type="ECO:0000313" key="3">
    <source>
        <dbReference type="EMBL" id="KAF0736935.1"/>
    </source>
</evidence>
<gene>
    <name evidence="3" type="ORF">FWK35_00019633</name>
</gene>
<keyword evidence="4" id="KW-1185">Reference proteome</keyword>
<dbReference type="EMBL" id="VUJU01008007">
    <property type="protein sequence ID" value="KAF0736935.1"/>
    <property type="molecule type" value="Genomic_DNA"/>
</dbReference>
<dbReference type="SMART" id="SM00595">
    <property type="entry name" value="MADF"/>
    <property type="match status" value="1"/>
</dbReference>
<dbReference type="OrthoDB" id="6615607at2759"/>
<dbReference type="InterPro" id="IPR006578">
    <property type="entry name" value="MADF-dom"/>
</dbReference>
<accession>A0A6G0XA25</accession>
<proteinExistence type="predicted"/>
<dbReference type="PANTHER" id="PTHR21505">
    <property type="entry name" value="MADF DOMAIN-CONTAINING PROTEIN-RELATED"/>
    <property type="match status" value="1"/>
</dbReference>
<dbReference type="Pfam" id="PF10545">
    <property type="entry name" value="MADF_DNA_bdg"/>
    <property type="match status" value="1"/>
</dbReference>
<comment type="caution">
    <text evidence="3">The sequence shown here is derived from an EMBL/GenBank/DDBJ whole genome shotgun (WGS) entry which is preliminary data.</text>
</comment>
<sequence>MCITIWEYSSVVLNIRIRNLPLKPKSLVKPGPHRDDKIMSRAVSIVRFTHLVPFGLSCSEVQFNYIFYNFHIFILGYNIYNNYNEYEKKWNVDDTCKLIELYRESPILWDATNLNYKNKFKRADALKEIGMQLSTDANEIDRKLKNVYSQYSRKRRAYKAMKKIWSGKRFPSKVVRNKPRKSREAGLTEGSQL</sequence>
<dbReference type="PANTHER" id="PTHR21505:SF12">
    <property type="entry name" value="MADF DOMAIN-CONTAINING PROTEIN-RELATED"/>
    <property type="match status" value="1"/>
</dbReference>
<evidence type="ECO:0000259" key="2">
    <source>
        <dbReference type="PROSITE" id="PS51029"/>
    </source>
</evidence>
<evidence type="ECO:0000256" key="1">
    <source>
        <dbReference type="SAM" id="MobiDB-lite"/>
    </source>
</evidence>
<name>A0A6G0XA25_APHCR</name>
<protein>
    <submittedName>
        <fullName evidence="3">Transcription factor Adf-1-like</fullName>
    </submittedName>
</protein>
<dbReference type="Proteomes" id="UP000478052">
    <property type="component" value="Unassembled WGS sequence"/>
</dbReference>
<dbReference type="AlphaFoldDB" id="A0A6G0XA25"/>
<organism evidence="3 4">
    <name type="scientific">Aphis craccivora</name>
    <name type="common">Cowpea aphid</name>
    <dbReference type="NCBI Taxonomy" id="307492"/>
    <lineage>
        <taxon>Eukaryota</taxon>
        <taxon>Metazoa</taxon>
        <taxon>Ecdysozoa</taxon>
        <taxon>Arthropoda</taxon>
        <taxon>Hexapoda</taxon>
        <taxon>Insecta</taxon>
        <taxon>Pterygota</taxon>
        <taxon>Neoptera</taxon>
        <taxon>Paraneoptera</taxon>
        <taxon>Hemiptera</taxon>
        <taxon>Sternorrhyncha</taxon>
        <taxon>Aphidomorpha</taxon>
        <taxon>Aphidoidea</taxon>
        <taxon>Aphididae</taxon>
        <taxon>Aphidini</taxon>
        <taxon>Aphis</taxon>
        <taxon>Aphis</taxon>
    </lineage>
</organism>